<dbReference type="HAMAP" id="MF_00365">
    <property type="entry name" value="RecF"/>
    <property type="match status" value="1"/>
</dbReference>
<keyword evidence="6 9" id="KW-0547">Nucleotide-binding</keyword>
<dbReference type="EMBL" id="FNAS01000006">
    <property type="protein sequence ID" value="SDE27984.1"/>
    <property type="molecule type" value="Genomic_DNA"/>
</dbReference>
<dbReference type="SUPFAM" id="SSF52540">
    <property type="entry name" value="P-loop containing nucleoside triphosphate hydrolases"/>
    <property type="match status" value="1"/>
</dbReference>
<dbReference type="GO" id="GO:0005524">
    <property type="term" value="F:ATP binding"/>
    <property type="evidence" value="ECO:0007669"/>
    <property type="project" value="UniProtKB-UniRule"/>
</dbReference>
<keyword evidence="9" id="KW-0742">SOS response</keyword>
<comment type="subcellular location">
    <subcellularLocation>
        <location evidence="1 9">Cytoplasm</location>
    </subcellularLocation>
</comment>
<dbReference type="PROSITE" id="PS00617">
    <property type="entry name" value="RECF_1"/>
    <property type="match status" value="1"/>
</dbReference>
<dbReference type="PANTHER" id="PTHR32182:SF0">
    <property type="entry name" value="DNA REPLICATION AND REPAIR PROTEIN RECF"/>
    <property type="match status" value="1"/>
</dbReference>
<dbReference type="SMART" id="SM00382">
    <property type="entry name" value="AAA"/>
    <property type="match status" value="1"/>
</dbReference>
<dbReference type="InterPro" id="IPR003395">
    <property type="entry name" value="RecF/RecN/SMC_N"/>
</dbReference>
<dbReference type="GO" id="GO:0006302">
    <property type="term" value="P:double-strand break repair"/>
    <property type="evidence" value="ECO:0007669"/>
    <property type="project" value="TreeGrafter"/>
</dbReference>
<evidence type="ECO:0000259" key="10">
    <source>
        <dbReference type="SMART" id="SM00382"/>
    </source>
</evidence>
<dbReference type="PANTHER" id="PTHR32182">
    <property type="entry name" value="DNA REPLICATION AND REPAIR PROTEIN RECF"/>
    <property type="match status" value="1"/>
</dbReference>
<dbReference type="STRING" id="1071918.SAMN05421544_10641"/>
<dbReference type="InterPro" id="IPR018078">
    <property type="entry name" value="DNA-binding_RecF_CS"/>
</dbReference>
<dbReference type="Gene3D" id="1.20.1050.90">
    <property type="entry name" value="RecF/RecN/SMC, N-terminal domain"/>
    <property type="match status" value="1"/>
</dbReference>
<comment type="similarity">
    <text evidence="2 9">Belongs to the RecF family.</text>
</comment>
<dbReference type="NCBIfam" id="TIGR00611">
    <property type="entry name" value="recf"/>
    <property type="match status" value="1"/>
</dbReference>
<keyword evidence="7 9" id="KW-0067">ATP-binding</keyword>
<dbReference type="Gene3D" id="3.40.50.300">
    <property type="entry name" value="P-loop containing nucleotide triphosphate hydrolases"/>
    <property type="match status" value="1"/>
</dbReference>
<keyword evidence="9" id="KW-0227">DNA damage</keyword>
<reference evidence="11 12" key="1">
    <citation type="submission" date="2016-10" db="EMBL/GenBank/DDBJ databases">
        <authorList>
            <person name="de Groot N.N."/>
        </authorList>
    </citation>
    <scope>NUCLEOTIDE SEQUENCE [LARGE SCALE GENOMIC DNA]</scope>
    <source>
        <strain evidence="11 12">DSM 24015</strain>
    </source>
</reference>
<dbReference type="InterPro" id="IPR001238">
    <property type="entry name" value="DNA-binding_RecF"/>
</dbReference>
<accession>A0A1G7BLL1</accession>
<keyword evidence="12" id="KW-1185">Reference proteome</keyword>
<dbReference type="GO" id="GO:0000731">
    <property type="term" value="P:DNA synthesis involved in DNA repair"/>
    <property type="evidence" value="ECO:0007669"/>
    <property type="project" value="TreeGrafter"/>
</dbReference>
<evidence type="ECO:0000256" key="7">
    <source>
        <dbReference type="ARBA" id="ARBA00022840"/>
    </source>
</evidence>
<keyword evidence="8 9" id="KW-0238">DNA-binding</keyword>
<evidence type="ECO:0000313" key="12">
    <source>
        <dbReference type="Proteomes" id="UP000198517"/>
    </source>
</evidence>
<dbReference type="InterPro" id="IPR042174">
    <property type="entry name" value="RecF_2"/>
</dbReference>
<evidence type="ECO:0000313" key="11">
    <source>
        <dbReference type="EMBL" id="SDE27984.1"/>
    </source>
</evidence>
<sequence>MLREFDLSPDINCFIGDNGVGKTNILDALHYLSLGKSFLGNSDLNNIKKGEDFFSIEAEVQGDDKGFNIKVIQPKDARKVIKKNDKAYSKIAEHIGFLPSVMISPYDANLITDSAENRRRFLDAMISQVDAEYFHSIIQYQKALKQRNALLKSFAKNGFFDADSLEIYNEPLSRFGTLIYRKRNDFIQGLRPVFKDFYKVISNSKEEVDVIYESVLETTGMNDVLRKNESKDRVLTYTSQGVHKDDLNLMMDEDLIKKTGSQGQQKSFLIALKLAQMNCIKNRTKNTPMLLLDDIFDKLDDKRVSQLIDLVNREGFGQIFITDTHRGRTEEVVKNINEESRIFGL</sequence>
<evidence type="ECO:0000256" key="2">
    <source>
        <dbReference type="ARBA" id="ARBA00008016"/>
    </source>
</evidence>
<dbReference type="GO" id="GO:0009432">
    <property type="term" value="P:SOS response"/>
    <property type="evidence" value="ECO:0007669"/>
    <property type="project" value="UniProtKB-UniRule"/>
</dbReference>
<organism evidence="11 12">
    <name type="scientific">Riemerella columbipharyngis</name>
    <dbReference type="NCBI Taxonomy" id="1071918"/>
    <lineage>
        <taxon>Bacteria</taxon>
        <taxon>Pseudomonadati</taxon>
        <taxon>Bacteroidota</taxon>
        <taxon>Flavobacteriia</taxon>
        <taxon>Flavobacteriales</taxon>
        <taxon>Weeksellaceae</taxon>
        <taxon>Riemerella</taxon>
    </lineage>
</organism>
<dbReference type="InterPro" id="IPR003593">
    <property type="entry name" value="AAA+_ATPase"/>
</dbReference>
<dbReference type="GO" id="GO:0003697">
    <property type="term" value="F:single-stranded DNA binding"/>
    <property type="evidence" value="ECO:0007669"/>
    <property type="project" value="UniProtKB-UniRule"/>
</dbReference>
<feature type="binding site" evidence="9">
    <location>
        <begin position="16"/>
        <end position="23"/>
    </location>
    <ligand>
        <name>ATP</name>
        <dbReference type="ChEBI" id="CHEBI:30616"/>
    </ligand>
</feature>
<gene>
    <name evidence="9" type="primary">recF</name>
    <name evidence="11" type="ORF">SAMN05421544_10641</name>
</gene>
<evidence type="ECO:0000256" key="3">
    <source>
        <dbReference type="ARBA" id="ARBA00020170"/>
    </source>
</evidence>
<name>A0A1G7BLL1_9FLAO</name>
<dbReference type="GO" id="GO:0006260">
    <property type="term" value="P:DNA replication"/>
    <property type="evidence" value="ECO:0007669"/>
    <property type="project" value="UniProtKB-UniRule"/>
</dbReference>
<evidence type="ECO:0000256" key="9">
    <source>
        <dbReference type="HAMAP-Rule" id="MF_00365"/>
    </source>
</evidence>
<evidence type="ECO:0000256" key="5">
    <source>
        <dbReference type="ARBA" id="ARBA00022705"/>
    </source>
</evidence>
<comment type="function">
    <text evidence="9">The RecF protein is involved in DNA metabolism; it is required for DNA replication and normal SOS inducibility. RecF binds preferentially to single-stranded, linear DNA. It also seems to bind ATP.</text>
</comment>
<dbReference type="GO" id="GO:0005737">
    <property type="term" value="C:cytoplasm"/>
    <property type="evidence" value="ECO:0007669"/>
    <property type="project" value="UniProtKB-SubCell"/>
</dbReference>
<evidence type="ECO:0000256" key="1">
    <source>
        <dbReference type="ARBA" id="ARBA00004496"/>
    </source>
</evidence>
<evidence type="ECO:0000256" key="8">
    <source>
        <dbReference type="ARBA" id="ARBA00023125"/>
    </source>
</evidence>
<feature type="domain" description="AAA+ ATPase" evidence="10">
    <location>
        <begin position="8"/>
        <end position="337"/>
    </location>
</feature>
<keyword evidence="5 9" id="KW-0235">DNA replication</keyword>
<dbReference type="Proteomes" id="UP000198517">
    <property type="component" value="Unassembled WGS sequence"/>
</dbReference>
<dbReference type="AlphaFoldDB" id="A0A1G7BLL1"/>
<dbReference type="InterPro" id="IPR027417">
    <property type="entry name" value="P-loop_NTPase"/>
</dbReference>
<protein>
    <recommendedName>
        <fullName evidence="3 9">DNA replication and repair protein RecF</fullName>
    </recommendedName>
</protein>
<keyword evidence="4 9" id="KW-0963">Cytoplasm</keyword>
<evidence type="ECO:0000256" key="4">
    <source>
        <dbReference type="ARBA" id="ARBA00022490"/>
    </source>
</evidence>
<dbReference type="Pfam" id="PF02463">
    <property type="entry name" value="SMC_N"/>
    <property type="match status" value="1"/>
</dbReference>
<proteinExistence type="inferred from homology"/>
<evidence type="ECO:0000256" key="6">
    <source>
        <dbReference type="ARBA" id="ARBA00022741"/>
    </source>
</evidence>
<keyword evidence="9" id="KW-0234">DNA repair</keyword>